<evidence type="ECO:0000313" key="2">
    <source>
        <dbReference type="Proteomes" id="UP000828941"/>
    </source>
</evidence>
<keyword evidence="2" id="KW-1185">Reference proteome</keyword>
<name>A0ACB9KLA3_BAUVA</name>
<gene>
    <name evidence="1" type="ORF">L6164_037838</name>
</gene>
<accession>A0ACB9KLA3</accession>
<dbReference type="Proteomes" id="UP000828941">
    <property type="component" value="Chromosome 14"/>
</dbReference>
<comment type="caution">
    <text evidence="1">The sequence shown here is derived from an EMBL/GenBank/DDBJ whole genome shotgun (WGS) entry which is preliminary data.</text>
</comment>
<evidence type="ECO:0000313" key="1">
    <source>
        <dbReference type="EMBL" id="KAI4297984.1"/>
    </source>
</evidence>
<organism evidence="1 2">
    <name type="scientific">Bauhinia variegata</name>
    <name type="common">Purple orchid tree</name>
    <name type="synonym">Phanera variegata</name>
    <dbReference type="NCBI Taxonomy" id="167791"/>
    <lineage>
        <taxon>Eukaryota</taxon>
        <taxon>Viridiplantae</taxon>
        <taxon>Streptophyta</taxon>
        <taxon>Embryophyta</taxon>
        <taxon>Tracheophyta</taxon>
        <taxon>Spermatophyta</taxon>
        <taxon>Magnoliopsida</taxon>
        <taxon>eudicotyledons</taxon>
        <taxon>Gunneridae</taxon>
        <taxon>Pentapetalae</taxon>
        <taxon>rosids</taxon>
        <taxon>fabids</taxon>
        <taxon>Fabales</taxon>
        <taxon>Fabaceae</taxon>
        <taxon>Cercidoideae</taxon>
        <taxon>Cercideae</taxon>
        <taxon>Bauhiniinae</taxon>
        <taxon>Bauhinia</taxon>
    </lineage>
</organism>
<protein>
    <submittedName>
        <fullName evidence="1">Uncharacterized protein</fullName>
    </submittedName>
</protein>
<reference evidence="1 2" key="1">
    <citation type="journal article" date="2022" name="DNA Res.">
        <title>Chromosomal-level genome assembly of the orchid tree Bauhinia variegata (Leguminosae; Cercidoideae) supports the allotetraploid origin hypothesis of Bauhinia.</title>
        <authorList>
            <person name="Zhong Y."/>
            <person name="Chen Y."/>
            <person name="Zheng D."/>
            <person name="Pang J."/>
            <person name="Liu Y."/>
            <person name="Luo S."/>
            <person name="Meng S."/>
            <person name="Qian L."/>
            <person name="Wei D."/>
            <person name="Dai S."/>
            <person name="Zhou R."/>
        </authorList>
    </citation>
    <scope>NUCLEOTIDE SEQUENCE [LARGE SCALE GENOMIC DNA]</scope>
    <source>
        <strain evidence="1">BV-YZ2020</strain>
    </source>
</reference>
<sequence>MWSLLRNHERGRALKDIVNMNKLFDSLLRISLIRWQKVLEDFRLARSLLRRVTLLVLDGLTKEACISIHLFLVQVYRLGRRSGWLYCALYLKQCSTSLQLAYGGGDPHESQSVPVSLNRSGYPRILPPHHRRAMYLHDERADTLVHLYLTFFSFYRIIEIGKRPAHRSVCCSVKRYS</sequence>
<dbReference type="EMBL" id="CM039439">
    <property type="protein sequence ID" value="KAI4297984.1"/>
    <property type="molecule type" value="Genomic_DNA"/>
</dbReference>
<proteinExistence type="predicted"/>